<keyword evidence="3" id="KW-1185">Reference proteome</keyword>
<comment type="caution">
    <text evidence="2">The sequence shown here is derived from an EMBL/GenBank/DDBJ whole genome shotgun (WGS) entry which is preliminary data.</text>
</comment>
<feature type="transmembrane region" description="Helical" evidence="1">
    <location>
        <begin position="148"/>
        <end position="169"/>
    </location>
</feature>
<evidence type="ECO:0000313" key="3">
    <source>
        <dbReference type="Proteomes" id="UP000016986"/>
    </source>
</evidence>
<dbReference type="Pfam" id="PF07187">
    <property type="entry name" value="DUF1405"/>
    <property type="match status" value="1"/>
</dbReference>
<gene>
    <name evidence="2" type="ORF">MBEHAL_1397</name>
</gene>
<name>U2YV28_9EURY</name>
<keyword evidence="1" id="KW-0472">Membrane</keyword>
<evidence type="ECO:0008006" key="4">
    <source>
        <dbReference type="Google" id="ProtNLM"/>
    </source>
</evidence>
<feature type="transmembrane region" description="Helical" evidence="1">
    <location>
        <begin position="181"/>
        <end position="201"/>
    </location>
</feature>
<protein>
    <recommendedName>
        <fullName evidence="4">DUF1405 domain-containing protein</fullName>
    </recommendedName>
</protein>
<dbReference type="OrthoDB" id="304519at2157"/>
<organism evidence="2 3">
    <name type="scientific">Halarchaeum acidiphilum MH1-52-1</name>
    <dbReference type="NCBI Taxonomy" id="1261545"/>
    <lineage>
        <taxon>Archaea</taxon>
        <taxon>Methanobacteriati</taxon>
        <taxon>Methanobacteriota</taxon>
        <taxon>Stenosarchaea group</taxon>
        <taxon>Halobacteria</taxon>
        <taxon>Halobacteriales</taxon>
        <taxon>Halobacteriaceae</taxon>
    </lineage>
</organism>
<dbReference type="EMBL" id="BATA01000029">
    <property type="protein sequence ID" value="GAD52637.1"/>
    <property type="molecule type" value="Genomic_DNA"/>
</dbReference>
<evidence type="ECO:0000256" key="1">
    <source>
        <dbReference type="SAM" id="Phobius"/>
    </source>
</evidence>
<feature type="transmembrane region" description="Helical" evidence="1">
    <location>
        <begin position="98"/>
        <end position="118"/>
    </location>
</feature>
<sequence>MRSFIPERIASPYLDYEASRVILLVVNAGGILMGLNFYLPQLPSNAASFLAEALLIADSPLSMVWMVASLLTLWGVGRRYYPSSPFLDALTTVAFASMLKYGVWTVFVLNYFFALYGWQEYVGILFYHALMAVEAFLLPYYGRTSKAALGLVAVWFVANDVADYAFGLHPHLPDGAAGPGALVWVTPLLSLVSLALAWYCLDADATTRRRCEDQTSMLGIAPPSMR</sequence>
<proteinExistence type="predicted"/>
<dbReference type="Proteomes" id="UP000016986">
    <property type="component" value="Unassembled WGS sequence"/>
</dbReference>
<feature type="transmembrane region" description="Helical" evidence="1">
    <location>
        <begin position="59"/>
        <end position="77"/>
    </location>
</feature>
<accession>U2YV28</accession>
<dbReference type="InterPro" id="IPR009845">
    <property type="entry name" value="DUF1405"/>
</dbReference>
<keyword evidence="1" id="KW-0812">Transmembrane</keyword>
<keyword evidence="1" id="KW-1133">Transmembrane helix</keyword>
<dbReference type="PANTHER" id="PTHR40042:SF1">
    <property type="entry name" value="DUF1405 DOMAIN-CONTAINING PROTEIN"/>
    <property type="match status" value="1"/>
</dbReference>
<feature type="transmembrane region" description="Helical" evidence="1">
    <location>
        <begin position="21"/>
        <end position="39"/>
    </location>
</feature>
<feature type="transmembrane region" description="Helical" evidence="1">
    <location>
        <begin position="124"/>
        <end position="141"/>
    </location>
</feature>
<dbReference type="RefSeq" id="WP_021780169.1">
    <property type="nucleotide sequence ID" value="NZ_BATA01000029.1"/>
</dbReference>
<dbReference type="eggNOG" id="arCOG02940">
    <property type="taxonomic scope" value="Archaea"/>
</dbReference>
<reference evidence="2 3" key="1">
    <citation type="submission" date="2013-09" db="EMBL/GenBank/DDBJ databases">
        <title>Whole genome sequencing of Halarchaeum acidiphilum strain MH1-52-1.</title>
        <authorList>
            <person name="Shimane Y."/>
            <person name="Minegishi H."/>
            <person name="Nishi S."/>
            <person name="Echigo A."/>
            <person name="Shuto A."/>
            <person name="Konishi M."/>
            <person name="Ito T."/>
            <person name="Ohkuma M."/>
            <person name="Ohta Y."/>
            <person name="Nagano Y."/>
            <person name="Tsubouchi T."/>
            <person name="Mori K."/>
            <person name="Usui K."/>
            <person name="Kamekura M."/>
            <person name="Usami R."/>
            <person name="Takaki Y."/>
            <person name="Hatada Y."/>
        </authorList>
    </citation>
    <scope>NUCLEOTIDE SEQUENCE [LARGE SCALE GENOMIC DNA]</scope>
    <source>
        <strain evidence="2 3">JCM 16109</strain>
    </source>
</reference>
<dbReference type="PANTHER" id="PTHR40042">
    <property type="entry name" value="HYPOTHETICAL MEMBRANE SPANNING PROTEIN"/>
    <property type="match status" value="1"/>
</dbReference>
<evidence type="ECO:0000313" key="2">
    <source>
        <dbReference type="EMBL" id="GAD52637.1"/>
    </source>
</evidence>
<dbReference type="AlphaFoldDB" id="U2YV28"/>